<dbReference type="Proteomes" id="UP001328733">
    <property type="component" value="Unassembled WGS sequence"/>
</dbReference>
<dbReference type="AlphaFoldDB" id="A0AAW9QV03"/>
<reference evidence="2 3" key="1">
    <citation type="submission" date="2024-01" db="EMBL/GenBank/DDBJ databases">
        <title>Genomic insights into the taxonomy and metabolism of the cyanobacterium Pannus brasiliensis CCIBt3594.</title>
        <authorList>
            <person name="Machado M."/>
            <person name="Botero N.B."/>
            <person name="Andreote A.P.D."/>
            <person name="Feitosa A.M.T."/>
            <person name="Popin R."/>
            <person name="Sivonen K."/>
            <person name="Fiore M.F."/>
        </authorList>
    </citation>
    <scope>NUCLEOTIDE SEQUENCE [LARGE SCALE GENOMIC DNA]</scope>
    <source>
        <strain evidence="2 3">CCIBt3594</strain>
    </source>
</reference>
<evidence type="ECO:0000313" key="2">
    <source>
        <dbReference type="EMBL" id="MEG3437433.1"/>
    </source>
</evidence>
<dbReference type="PANTHER" id="PTHR23150:SF19">
    <property type="entry name" value="FORMYLGLYCINE-GENERATING ENZYME"/>
    <property type="match status" value="1"/>
</dbReference>
<dbReference type="InterPro" id="IPR042095">
    <property type="entry name" value="SUMF_sf"/>
</dbReference>
<dbReference type="EMBL" id="JBAFSM010000015">
    <property type="protein sequence ID" value="MEG3437433.1"/>
    <property type="molecule type" value="Genomic_DNA"/>
</dbReference>
<protein>
    <submittedName>
        <fullName evidence="2">Formylglycine-generating enzyme family protein</fullName>
    </submittedName>
</protein>
<dbReference type="SUPFAM" id="SSF56436">
    <property type="entry name" value="C-type lectin-like"/>
    <property type="match status" value="1"/>
</dbReference>
<dbReference type="InterPro" id="IPR016187">
    <property type="entry name" value="CTDL_fold"/>
</dbReference>
<dbReference type="InterPro" id="IPR051043">
    <property type="entry name" value="Sulfatase_Mod_Factor_Kinase"/>
</dbReference>
<evidence type="ECO:0000313" key="3">
    <source>
        <dbReference type="Proteomes" id="UP001328733"/>
    </source>
</evidence>
<dbReference type="PANTHER" id="PTHR23150">
    <property type="entry name" value="SULFATASE MODIFYING FACTOR 1, 2"/>
    <property type="match status" value="1"/>
</dbReference>
<sequence>MAWIPGGTFLMGSNDHYPEEAPVHQVKVDGFWIDRYPVTNTQFQKFVKETGYITFAERPANPDDYPGAKPELLEPASTVFIPPKQKVDTSNRYNWWFYVRGANWRHPEGSGSSIKGREKHPVVHVTYEDVEAYARWIGKGIPTEAEFEFAARGGLEGAEFAWGEELYPKGRKMANTWQGEFPYQNTLEDGFDRTSPIGSFPANGYGLYDIIGNVWEWTSDWYQEHKEIQKPPCCTVDNPRGGNLENSFDPSLPDIKIPRKVIKGGSFLCAPSYCRRYRPAARMAQAVDTSTCHLGFRLVVRG</sequence>
<dbReference type="GO" id="GO:0120147">
    <property type="term" value="F:formylglycine-generating oxidase activity"/>
    <property type="evidence" value="ECO:0007669"/>
    <property type="project" value="TreeGrafter"/>
</dbReference>
<dbReference type="Gene3D" id="3.90.1580.10">
    <property type="entry name" value="paralog of FGE (formylglycine-generating enzyme)"/>
    <property type="match status" value="1"/>
</dbReference>
<keyword evidence="3" id="KW-1185">Reference proteome</keyword>
<dbReference type="InterPro" id="IPR005532">
    <property type="entry name" value="SUMF_dom"/>
</dbReference>
<name>A0AAW9QV03_9CHRO</name>
<accession>A0AAW9QV03</accession>
<evidence type="ECO:0000259" key="1">
    <source>
        <dbReference type="Pfam" id="PF03781"/>
    </source>
</evidence>
<feature type="domain" description="Sulfatase-modifying factor enzyme-like" evidence="1">
    <location>
        <begin position="1"/>
        <end position="299"/>
    </location>
</feature>
<gene>
    <name evidence="2" type="ORF">V0288_09910</name>
</gene>
<organism evidence="2 3">
    <name type="scientific">Pannus brasiliensis CCIBt3594</name>
    <dbReference type="NCBI Taxonomy" id="1427578"/>
    <lineage>
        <taxon>Bacteria</taxon>
        <taxon>Bacillati</taxon>
        <taxon>Cyanobacteriota</taxon>
        <taxon>Cyanophyceae</taxon>
        <taxon>Oscillatoriophycideae</taxon>
        <taxon>Chroococcales</taxon>
        <taxon>Microcystaceae</taxon>
        <taxon>Pannus</taxon>
    </lineage>
</organism>
<dbReference type="RefSeq" id="WP_332864915.1">
    <property type="nucleotide sequence ID" value="NZ_JBAFSM010000015.1"/>
</dbReference>
<proteinExistence type="predicted"/>
<comment type="caution">
    <text evidence="2">The sequence shown here is derived from an EMBL/GenBank/DDBJ whole genome shotgun (WGS) entry which is preliminary data.</text>
</comment>
<dbReference type="Pfam" id="PF03781">
    <property type="entry name" value="FGE-sulfatase"/>
    <property type="match status" value="1"/>
</dbReference>